<evidence type="ECO:0000313" key="1">
    <source>
        <dbReference type="Proteomes" id="UP000095286"/>
    </source>
</evidence>
<sequence length="320" mass="37417">MEETTRNYIIKPTIIETSVSDEICQIESLDGDEPNEKNGTKLLIDQFVSIALVLIATIPSLALRVVEVMAVDGQLYSSFFVNISYCLVPLLTLWNVLPLLYFEICNRLVRFWCRTLVKNIENENKFRKFNIRFYYIQFLKITKVQRLIGRVFNPFIFFSMAFSLLLVVFAIYFLTQQNNSLFEPLSSIQVRNETFRDYLTLKVKFTLGWATLQIFIALLYICVICYTGLRTNEQTRKVVKSILELVPVVDCESDRFQVQCFIHKMQTQYIWGMSLWKILPLERNTFFTIVSVIITYSVMLLKIKENETVPAVIFKNVTIT</sequence>
<organism evidence="1 2">
    <name type="scientific">Rhabditophanes sp. KR3021</name>
    <dbReference type="NCBI Taxonomy" id="114890"/>
    <lineage>
        <taxon>Eukaryota</taxon>
        <taxon>Metazoa</taxon>
        <taxon>Ecdysozoa</taxon>
        <taxon>Nematoda</taxon>
        <taxon>Chromadorea</taxon>
        <taxon>Rhabditida</taxon>
        <taxon>Tylenchina</taxon>
        <taxon>Panagrolaimomorpha</taxon>
        <taxon>Strongyloidoidea</taxon>
        <taxon>Alloionematidae</taxon>
        <taxon>Rhabditophanes</taxon>
    </lineage>
</organism>
<reference evidence="2" key="1">
    <citation type="submission" date="2016-11" db="UniProtKB">
        <authorList>
            <consortium name="WormBaseParasite"/>
        </authorList>
    </citation>
    <scope>IDENTIFICATION</scope>
    <source>
        <strain evidence="2">KR3021</strain>
    </source>
</reference>
<dbReference type="WBParaSite" id="RSKR_0000395700.1">
    <property type="protein sequence ID" value="RSKR_0000395700.1"/>
    <property type="gene ID" value="RSKR_0000395700"/>
</dbReference>
<accession>A0AC35TSY9</accession>
<evidence type="ECO:0000313" key="2">
    <source>
        <dbReference type="WBParaSite" id="RSKR_0000395700.1"/>
    </source>
</evidence>
<proteinExistence type="predicted"/>
<protein>
    <submittedName>
        <fullName evidence="2">Gustatory receptor</fullName>
    </submittedName>
</protein>
<name>A0AC35TSY9_9BILA</name>
<dbReference type="Proteomes" id="UP000095286">
    <property type="component" value="Unplaced"/>
</dbReference>